<evidence type="ECO:0000256" key="3">
    <source>
        <dbReference type="ARBA" id="ARBA00022723"/>
    </source>
</evidence>
<dbReference type="InterPro" id="IPR051178">
    <property type="entry name" value="TfdA_dioxygenase"/>
</dbReference>
<dbReference type="Pfam" id="PF02668">
    <property type="entry name" value="TauD"/>
    <property type="match status" value="1"/>
</dbReference>
<accession>A0A2H3DRR5</accession>
<sequence length="396" mass="44081">MAIEFVPLPLPASADSSKFTTFGRQVKGVDPGKFTPEQFQEIRDALYKYDALLFRDVDLSPEQQYALTKAFDPESENYGHGNNKTEGTKKSILHPDLKTIPRVPQVQLIGNGTVYDHEGLAEAKLKHPSHTTFHKTRVSLQDEANGATRFYRWHIDAALYDLSPPKVTTLYGIKVPIGPQQVCRYDDGTGDQLPVPLGTTAFVSGKTMFDILPPELKSLAVRSKVKYAPHPYVWMAPAHAMSTGLGIESEGLELPLSELPPWEEAKQKILPILWKNPVTGELHFQVHPCGAAELIVEPVPEGKSKEGAQYPDGARLTDLKEVRELLYKMQRPAIAPNLVYPHDWEERDLVIFHNRGVLHTVVGAFTPNQVRAFHQCNLAASDDPTGPSAEDVKKWA</sequence>
<dbReference type="STRING" id="47427.A0A2H3DRR5"/>
<dbReference type="SUPFAM" id="SSF51197">
    <property type="entry name" value="Clavaminate synthase-like"/>
    <property type="match status" value="1"/>
</dbReference>
<dbReference type="InterPro" id="IPR003819">
    <property type="entry name" value="TauD/TfdA-like"/>
</dbReference>
<dbReference type="GO" id="GO:0046872">
    <property type="term" value="F:metal ion binding"/>
    <property type="evidence" value="ECO:0007669"/>
    <property type="project" value="UniProtKB-KW"/>
</dbReference>
<comment type="similarity">
    <text evidence="2">Belongs to the TfdA dioxygenase family.</text>
</comment>
<name>A0A2H3DRR5_ARMGA</name>
<organism evidence="8 9">
    <name type="scientific">Armillaria gallica</name>
    <name type="common">Bulbous honey fungus</name>
    <name type="synonym">Armillaria bulbosa</name>
    <dbReference type="NCBI Taxonomy" id="47427"/>
    <lineage>
        <taxon>Eukaryota</taxon>
        <taxon>Fungi</taxon>
        <taxon>Dikarya</taxon>
        <taxon>Basidiomycota</taxon>
        <taxon>Agaricomycotina</taxon>
        <taxon>Agaricomycetes</taxon>
        <taxon>Agaricomycetidae</taxon>
        <taxon>Agaricales</taxon>
        <taxon>Marasmiineae</taxon>
        <taxon>Physalacriaceae</taxon>
        <taxon>Armillaria</taxon>
    </lineage>
</organism>
<dbReference type="PANTHER" id="PTHR43779:SF2">
    <property type="entry name" value="ALPHA-KETOGLUTARATE-DEPENDENT XANTHINE DIOXYGENASE XAN1"/>
    <property type="match status" value="1"/>
</dbReference>
<keyword evidence="9" id="KW-1185">Reference proteome</keyword>
<dbReference type="Proteomes" id="UP000217790">
    <property type="component" value="Unassembled WGS sequence"/>
</dbReference>
<dbReference type="Gene3D" id="3.60.130.10">
    <property type="entry name" value="Clavaminate synthase-like"/>
    <property type="match status" value="1"/>
</dbReference>
<evidence type="ECO:0000256" key="5">
    <source>
        <dbReference type="ARBA" id="ARBA00023002"/>
    </source>
</evidence>
<dbReference type="InterPro" id="IPR042098">
    <property type="entry name" value="TauD-like_sf"/>
</dbReference>
<dbReference type="FunCoup" id="A0A2H3DRR5">
    <property type="interactions" value="1"/>
</dbReference>
<dbReference type="OrthoDB" id="93019at2759"/>
<evidence type="ECO:0000259" key="7">
    <source>
        <dbReference type="Pfam" id="PF02668"/>
    </source>
</evidence>
<comment type="cofactor">
    <cofactor evidence="1">
        <name>Fe(2+)</name>
        <dbReference type="ChEBI" id="CHEBI:29033"/>
    </cofactor>
</comment>
<protein>
    <submittedName>
        <fullName evidence="8">Clavaminate synthase-like protein</fullName>
    </submittedName>
</protein>
<dbReference type="PANTHER" id="PTHR43779">
    <property type="entry name" value="DIOXYGENASE RV0097-RELATED"/>
    <property type="match status" value="1"/>
</dbReference>
<keyword evidence="6" id="KW-0408">Iron</keyword>
<evidence type="ECO:0000256" key="6">
    <source>
        <dbReference type="ARBA" id="ARBA00023004"/>
    </source>
</evidence>
<keyword evidence="5" id="KW-0560">Oxidoreductase</keyword>
<dbReference type="AlphaFoldDB" id="A0A2H3DRR5"/>
<gene>
    <name evidence="8" type="ORF">ARMGADRAFT_1062954</name>
</gene>
<dbReference type="EMBL" id="KZ293656">
    <property type="protein sequence ID" value="PBK93548.1"/>
    <property type="molecule type" value="Genomic_DNA"/>
</dbReference>
<evidence type="ECO:0000313" key="9">
    <source>
        <dbReference type="Proteomes" id="UP000217790"/>
    </source>
</evidence>
<evidence type="ECO:0000256" key="1">
    <source>
        <dbReference type="ARBA" id="ARBA00001954"/>
    </source>
</evidence>
<keyword evidence="4" id="KW-0223">Dioxygenase</keyword>
<evidence type="ECO:0000256" key="4">
    <source>
        <dbReference type="ARBA" id="ARBA00022964"/>
    </source>
</evidence>
<evidence type="ECO:0000313" key="8">
    <source>
        <dbReference type="EMBL" id="PBK93548.1"/>
    </source>
</evidence>
<reference evidence="9" key="1">
    <citation type="journal article" date="2017" name="Nat. Ecol. Evol.">
        <title>Genome expansion and lineage-specific genetic innovations in the forest pathogenic fungi Armillaria.</title>
        <authorList>
            <person name="Sipos G."/>
            <person name="Prasanna A.N."/>
            <person name="Walter M.C."/>
            <person name="O'Connor E."/>
            <person name="Balint B."/>
            <person name="Krizsan K."/>
            <person name="Kiss B."/>
            <person name="Hess J."/>
            <person name="Varga T."/>
            <person name="Slot J."/>
            <person name="Riley R."/>
            <person name="Boka B."/>
            <person name="Rigling D."/>
            <person name="Barry K."/>
            <person name="Lee J."/>
            <person name="Mihaltcheva S."/>
            <person name="LaButti K."/>
            <person name="Lipzen A."/>
            <person name="Waldron R."/>
            <person name="Moloney N.M."/>
            <person name="Sperisen C."/>
            <person name="Kredics L."/>
            <person name="Vagvoelgyi C."/>
            <person name="Patrignani A."/>
            <person name="Fitzpatrick D."/>
            <person name="Nagy I."/>
            <person name="Doyle S."/>
            <person name="Anderson J.B."/>
            <person name="Grigoriev I.V."/>
            <person name="Gueldener U."/>
            <person name="Muensterkoetter M."/>
            <person name="Nagy L.G."/>
        </authorList>
    </citation>
    <scope>NUCLEOTIDE SEQUENCE [LARGE SCALE GENOMIC DNA]</scope>
    <source>
        <strain evidence="9">Ar21-2</strain>
    </source>
</reference>
<dbReference type="InParanoid" id="A0A2H3DRR5"/>
<proteinExistence type="inferred from homology"/>
<evidence type="ECO:0000256" key="2">
    <source>
        <dbReference type="ARBA" id="ARBA00005896"/>
    </source>
</evidence>
<keyword evidence="3" id="KW-0479">Metal-binding</keyword>
<dbReference type="OMA" id="VFPMTWK"/>
<dbReference type="GO" id="GO:0051213">
    <property type="term" value="F:dioxygenase activity"/>
    <property type="evidence" value="ECO:0007669"/>
    <property type="project" value="UniProtKB-KW"/>
</dbReference>
<feature type="domain" description="TauD/TfdA-like" evidence="7">
    <location>
        <begin position="20"/>
        <end position="376"/>
    </location>
</feature>